<dbReference type="InterPro" id="IPR003071">
    <property type="entry name" value="NR4A1"/>
</dbReference>
<organism evidence="2 3">
    <name type="scientific">Sphagnurus paluster</name>
    <dbReference type="NCBI Taxonomy" id="117069"/>
    <lineage>
        <taxon>Eukaryota</taxon>
        <taxon>Fungi</taxon>
        <taxon>Dikarya</taxon>
        <taxon>Basidiomycota</taxon>
        <taxon>Agaricomycotina</taxon>
        <taxon>Agaricomycetes</taxon>
        <taxon>Agaricomycetidae</taxon>
        <taxon>Agaricales</taxon>
        <taxon>Tricholomatineae</taxon>
        <taxon>Lyophyllaceae</taxon>
        <taxon>Sphagnurus</taxon>
    </lineage>
</organism>
<dbReference type="InterPro" id="IPR019438">
    <property type="entry name" value="Q_salvage"/>
</dbReference>
<comment type="similarity">
    <text evidence="1">Belongs to the QNG1 protein family.</text>
</comment>
<dbReference type="EMBL" id="JABCKI010005943">
    <property type="protein sequence ID" value="KAG5636362.1"/>
    <property type="molecule type" value="Genomic_DNA"/>
</dbReference>
<reference evidence="2" key="1">
    <citation type="submission" date="2021-02" db="EMBL/GenBank/DDBJ databases">
        <authorList>
            <person name="Nieuwenhuis M."/>
            <person name="Van De Peppel L.J.J."/>
        </authorList>
    </citation>
    <scope>NUCLEOTIDE SEQUENCE</scope>
    <source>
        <strain evidence="2">D49</strain>
    </source>
</reference>
<dbReference type="PANTHER" id="PTHR21314:SF1">
    <property type="entry name" value="QUEUOSINE SALVAGE PROTEIN"/>
    <property type="match status" value="1"/>
</dbReference>
<evidence type="ECO:0000256" key="1">
    <source>
        <dbReference type="RuleBase" id="RU365002"/>
    </source>
</evidence>
<proteinExistence type="inferred from homology"/>
<protein>
    <recommendedName>
        <fullName evidence="1">Queuosine 5'-phosphate N-glycosylase/hydrolase</fullName>
        <ecNumber evidence="1">3.2.2.-</ecNumber>
    </recommendedName>
    <alternativeName>
        <fullName evidence="1">Queuosine-nucleotide N-glycosylase/hydrolase</fullName>
    </alternativeName>
</protein>
<keyword evidence="3" id="KW-1185">Reference proteome</keyword>
<reference evidence="2" key="2">
    <citation type="submission" date="2021-10" db="EMBL/GenBank/DDBJ databases">
        <title>Phylogenomics reveals ancestral predisposition of the termite-cultivated fungus Termitomyces towards a domesticated lifestyle.</title>
        <authorList>
            <person name="Auxier B."/>
            <person name="Grum-Grzhimaylo A."/>
            <person name="Cardenas M.E."/>
            <person name="Lodge J.D."/>
            <person name="Laessoe T."/>
            <person name="Pedersen O."/>
            <person name="Smith M.E."/>
            <person name="Kuyper T.W."/>
            <person name="Franco-Molano E.A."/>
            <person name="Baroni T.J."/>
            <person name="Aanen D.K."/>
        </authorList>
    </citation>
    <scope>NUCLEOTIDE SEQUENCE</scope>
    <source>
        <strain evidence="2">D49</strain>
    </source>
</reference>
<keyword evidence="1" id="KW-0378">Hydrolase</keyword>
<comment type="caution">
    <text evidence="2">The sequence shown here is derived from an EMBL/GenBank/DDBJ whole genome shotgun (WGS) entry which is preliminary data.</text>
</comment>
<dbReference type="GO" id="GO:0004879">
    <property type="term" value="F:nuclear receptor activity"/>
    <property type="evidence" value="ECO:0007669"/>
    <property type="project" value="InterPro"/>
</dbReference>
<name>A0A9P7FQ00_9AGAR</name>
<accession>A0A9P7FQ00</accession>
<sequence length="242" mass="26310">MHELVGLITSALNETGDILVNLGYPNLGAFVAEALEAGAKVKSGAETSQVDVVLERLVCAIPAFQDMAVVDNQPIYCFKKALFLIHAIVIRFGSMSPPPFPTPSTAQSPVFTDNVLPSMLIHLGVIDLSTSPGLSHLFPHADPSGLLEAFNGNQNSQNVPKEGPILTSDQAYILRAAAIDACEMIVEVAHNLSGDSLPPDGSLDWLKDINLPDLDMWIWAVAKDRQDYRQLERFALRNTVFF</sequence>
<dbReference type="PRINTS" id="PR01285">
    <property type="entry name" value="HMRNUCRECPTR"/>
</dbReference>
<dbReference type="OrthoDB" id="416777at2759"/>
<evidence type="ECO:0000313" key="2">
    <source>
        <dbReference type="EMBL" id="KAG5636362.1"/>
    </source>
</evidence>
<comment type="function">
    <text evidence="1">Catalyzes the hydrolysis of queuosine 5'-phosphate, releasing the nucleobase queuine (q). Is required for salvage of queuine from exogenous queuosine (Q) that is imported and then converted to queuosine 5'-phosphate intracellularly.</text>
</comment>
<evidence type="ECO:0000313" key="3">
    <source>
        <dbReference type="Proteomes" id="UP000717328"/>
    </source>
</evidence>
<dbReference type="AlphaFoldDB" id="A0A9P7FQ00"/>
<dbReference type="GO" id="GO:0016787">
    <property type="term" value="F:hydrolase activity"/>
    <property type="evidence" value="ECO:0007669"/>
    <property type="project" value="UniProtKB-KW"/>
</dbReference>
<dbReference type="PANTHER" id="PTHR21314">
    <property type="entry name" value="QUEUOSINE 5'-PHOSPHATE N-GLYCOSYLASE_HYDROLASE-RELATED"/>
    <property type="match status" value="1"/>
</dbReference>
<dbReference type="GO" id="GO:0003677">
    <property type="term" value="F:DNA binding"/>
    <property type="evidence" value="ECO:0007669"/>
    <property type="project" value="InterPro"/>
</dbReference>
<comment type="catalytic activity">
    <reaction evidence="1">
        <text>queuosine 5'-phosphate + H2O = queuine + D-ribose 5-phosphate</text>
        <dbReference type="Rhea" id="RHEA:75387"/>
        <dbReference type="ChEBI" id="CHEBI:15377"/>
        <dbReference type="ChEBI" id="CHEBI:17433"/>
        <dbReference type="ChEBI" id="CHEBI:78346"/>
        <dbReference type="ChEBI" id="CHEBI:194371"/>
    </reaction>
    <physiologicalReaction direction="left-to-right" evidence="1">
        <dbReference type="Rhea" id="RHEA:75388"/>
    </physiologicalReaction>
</comment>
<dbReference type="GO" id="GO:0006400">
    <property type="term" value="P:tRNA modification"/>
    <property type="evidence" value="ECO:0007669"/>
    <property type="project" value="TreeGrafter"/>
</dbReference>
<dbReference type="GO" id="GO:0005634">
    <property type="term" value="C:nucleus"/>
    <property type="evidence" value="ECO:0007669"/>
    <property type="project" value="InterPro"/>
</dbReference>
<gene>
    <name evidence="2" type="ORF">H0H81_008310</name>
</gene>
<dbReference type="Proteomes" id="UP000717328">
    <property type="component" value="Unassembled WGS sequence"/>
</dbReference>
<dbReference type="EC" id="3.2.2.-" evidence="1"/>